<protein>
    <submittedName>
        <fullName evidence="2">DUF29 domain-containing protein</fullName>
    </submittedName>
</protein>
<dbReference type="RefSeq" id="WP_125096640.1">
    <property type="nucleotide sequence ID" value="NZ_RRUE01000002.1"/>
</dbReference>
<proteinExistence type="predicted"/>
<evidence type="ECO:0000313" key="1">
    <source>
        <dbReference type="EMBL" id="RRN44447.1"/>
    </source>
</evidence>
<organism evidence="2 3">
    <name type="scientific">Lautropia dentalis</name>
    <dbReference type="NCBI Taxonomy" id="2490857"/>
    <lineage>
        <taxon>Bacteria</taxon>
        <taxon>Pseudomonadati</taxon>
        <taxon>Pseudomonadota</taxon>
        <taxon>Betaproteobacteria</taxon>
        <taxon>Burkholderiales</taxon>
        <taxon>Burkholderiaceae</taxon>
        <taxon>Lautropia</taxon>
    </lineage>
</organism>
<dbReference type="Gene3D" id="1.20.1220.20">
    <property type="entry name" value="Uncharcterised protein PF01724"/>
    <property type="match status" value="1"/>
</dbReference>
<dbReference type="InterPro" id="IPR002636">
    <property type="entry name" value="DUF29"/>
</dbReference>
<dbReference type="Proteomes" id="UP000270261">
    <property type="component" value="Unassembled WGS sequence"/>
</dbReference>
<keyword evidence="3" id="KW-1185">Reference proteome</keyword>
<dbReference type="AlphaFoldDB" id="A0A426FP39"/>
<dbReference type="PANTHER" id="PTHR34235">
    <property type="entry name" value="SLR1203 PROTEIN-RELATED"/>
    <property type="match status" value="1"/>
</dbReference>
<reference evidence="2 3" key="1">
    <citation type="submission" date="2018-11" db="EMBL/GenBank/DDBJ databases">
        <title>Genome sequencing of Lautropia sp. KCOM 2505 (= ChDC F240).</title>
        <authorList>
            <person name="Kook J.-K."/>
            <person name="Park S.-N."/>
            <person name="Lim Y.K."/>
        </authorList>
    </citation>
    <scope>NUCLEOTIDE SEQUENCE [LARGE SCALE GENOMIC DNA]</scope>
    <source>
        <strain evidence="2 3">KCOM 2505</strain>
    </source>
</reference>
<gene>
    <name evidence="1" type="ORF">EHV23_14195</name>
    <name evidence="2" type="ORF">EHV23_14200</name>
</gene>
<accession>A0A426FP39</accession>
<evidence type="ECO:0000313" key="2">
    <source>
        <dbReference type="EMBL" id="RRN44448.1"/>
    </source>
</evidence>
<dbReference type="OrthoDB" id="425753at2"/>
<sequence>MTTVKYDQDIVAWANEQAALLRAGRYELLDIEHIADEIEDVGKSEQRELISRMAVLLAHLLKWQHQPERRGRSWQLTISAQRGDIADALEETPSLRAKLDEPAWWLKVWRKALGIAAAETGLGDFPAVCPWTLAEIMTEGWLPA</sequence>
<dbReference type="Pfam" id="PF01724">
    <property type="entry name" value="DUF29"/>
    <property type="match status" value="1"/>
</dbReference>
<name>A0A426FP39_9BURK</name>
<dbReference type="EMBL" id="RRUE01000002">
    <property type="protein sequence ID" value="RRN44447.1"/>
    <property type="molecule type" value="Genomic_DNA"/>
</dbReference>
<evidence type="ECO:0000313" key="3">
    <source>
        <dbReference type="Proteomes" id="UP000270261"/>
    </source>
</evidence>
<dbReference type="EMBL" id="RRUE01000002">
    <property type="protein sequence ID" value="RRN44448.1"/>
    <property type="molecule type" value="Genomic_DNA"/>
</dbReference>
<comment type="caution">
    <text evidence="2">The sequence shown here is derived from an EMBL/GenBank/DDBJ whole genome shotgun (WGS) entry which is preliminary data.</text>
</comment>